<comment type="caution">
    <text evidence="1">The sequence shown here is derived from an EMBL/GenBank/DDBJ whole genome shotgun (WGS) entry which is preliminary data.</text>
</comment>
<name>A0ABN9ES87_9NEOB</name>
<feature type="non-terminal residue" evidence="1">
    <location>
        <position position="83"/>
    </location>
</feature>
<dbReference type="EMBL" id="CATNWA010015875">
    <property type="protein sequence ID" value="CAI9587696.1"/>
    <property type="molecule type" value="Genomic_DNA"/>
</dbReference>
<evidence type="ECO:0000313" key="2">
    <source>
        <dbReference type="Proteomes" id="UP001162483"/>
    </source>
</evidence>
<reference evidence="1" key="1">
    <citation type="submission" date="2023-05" db="EMBL/GenBank/DDBJ databases">
        <authorList>
            <person name="Stuckert A."/>
        </authorList>
    </citation>
    <scope>NUCLEOTIDE SEQUENCE</scope>
</reference>
<dbReference type="Proteomes" id="UP001162483">
    <property type="component" value="Unassembled WGS sequence"/>
</dbReference>
<accession>A0ABN9ES87</accession>
<proteinExistence type="predicted"/>
<gene>
    <name evidence="1" type="ORF">SPARVUS_LOCUS10608396</name>
</gene>
<sequence>MCKMPMVQSVFSGDKRWSFKQGKEQRRKDQTAFLHNAEDNPLDSTVSITSMLYCQGRTDNSWSPWAIGDHGVPVSLPKLKKAY</sequence>
<evidence type="ECO:0000313" key="1">
    <source>
        <dbReference type="EMBL" id="CAI9587696.1"/>
    </source>
</evidence>
<keyword evidence="2" id="KW-1185">Reference proteome</keyword>
<organism evidence="1 2">
    <name type="scientific">Staurois parvus</name>
    <dbReference type="NCBI Taxonomy" id="386267"/>
    <lineage>
        <taxon>Eukaryota</taxon>
        <taxon>Metazoa</taxon>
        <taxon>Chordata</taxon>
        <taxon>Craniata</taxon>
        <taxon>Vertebrata</taxon>
        <taxon>Euteleostomi</taxon>
        <taxon>Amphibia</taxon>
        <taxon>Batrachia</taxon>
        <taxon>Anura</taxon>
        <taxon>Neobatrachia</taxon>
        <taxon>Ranoidea</taxon>
        <taxon>Ranidae</taxon>
        <taxon>Staurois</taxon>
    </lineage>
</organism>
<protein>
    <submittedName>
        <fullName evidence="1">Uncharacterized protein</fullName>
    </submittedName>
</protein>